<keyword evidence="9" id="KW-1185">Reference proteome</keyword>
<name>A0A165G7J7_9BASI</name>
<dbReference type="InterPro" id="IPR018607">
    <property type="entry name" value="Ctf8"/>
</dbReference>
<dbReference type="PANTHER" id="PTHR28605">
    <property type="entry name" value="CTF8, CHROMOSOME TRANSMISSION FIDELITY FACTOR 8 HOMOLOG (S. CEREVISIAE)"/>
    <property type="match status" value="1"/>
</dbReference>
<dbReference type="OrthoDB" id="121932at2759"/>
<evidence type="ECO:0000313" key="8">
    <source>
        <dbReference type="EMBL" id="KZT57696.1"/>
    </source>
</evidence>
<evidence type="ECO:0000256" key="6">
    <source>
        <dbReference type="ARBA" id="ARBA00038447"/>
    </source>
</evidence>
<evidence type="ECO:0000256" key="3">
    <source>
        <dbReference type="ARBA" id="ARBA00023125"/>
    </source>
</evidence>
<accession>A0A165G7J7</accession>
<dbReference type="Proteomes" id="UP000076842">
    <property type="component" value="Unassembled WGS sequence"/>
</dbReference>
<dbReference type="GO" id="GO:0031390">
    <property type="term" value="C:Ctf18 RFC-like complex"/>
    <property type="evidence" value="ECO:0007669"/>
    <property type="project" value="InterPro"/>
</dbReference>
<evidence type="ECO:0000256" key="1">
    <source>
        <dbReference type="ARBA" id="ARBA00004123"/>
    </source>
</evidence>
<dbReference type="GO" id="GO:0003677">
    <property type="term" value="F:DNA binding"/>
    <property type="evidence" value="ECO:0007669"/>
    <property type="project" value="UniProtKB-KW"/>
</dbReference>
<dbReference type="GO" id="GO:0006260">
    <property type="term" value="P:DNA replication"/>
    <property type="evidence" value="ECO:0007669"/>
    <property type="project" value="UniProtKB-KW"/>
</dbReference>
<comment type="similarity">
    <text evidence="6">Belongs to the CTF8 family.</text>
</comment>
<keyword evidence="3" id="KW-0238">DNA-binding</keyword>
<keyword evidence="5" id="KW-0131">Cell cycle</keyword>
<comment type="subcellular location">
    <subcellularLocation>
        <location evidence="1">Nucleus</location>
    </subcellularLocation>
</comment>
<keyword evidence="4" id="KW-0539">Nucleus</keyword>
<dbReference type="EMBL" id="KV423960">
    <property type="protein sequence ID" value="KZT57696.1"/>
    <property type="molecule type" value="Genomic_DNA"/>
</dbReference>
<dbReference type="STRING" id="1353952.A0A165G7J7"/>
<gene>
    <name evidence="8" type="ORF">CALCODRAFT_495946</name>
</gene>
<dbReference type="AlphaFoldDB" id="A0A165G7J7"/>
<evidence type="ECO:0000256" key="5">
    <source>
        <dbReference type="ARBA" id="ARBA00023306"/>
    </source>
</evidence>
<sequence>MNGEKPTLRIGHHMLEGKVVTLPKPLAVLRKRTSPSHQRLPPSGTSDSADEPAPHKAAAEEEEDEIALDAQAGGGTSYEVVEVVRKKVVFARRPALVIDKPAAAGGGKK</sequence>
<protein>
    <submittedName>
        <fullName evidence="8">Uncharacterized protein</fullName>
    </submittedName>
</protein>
<evidence type="ECO:0000256" key="7">
    <source>
        <dbReference type="SAM" id="MobiDB-lite"/>
    </source>
</evidence>
<keyword evidence="2" id="KW-0235">DNA replication</keyword>
<proteinExistence type="inferred from homology"/>
<dbReference type="PANTHER" id="PTHR28605:SF1">
    <property type="entry name" value="CHROMOSOME TRANSMISSION FIDELITY FACTOR 8"/>
    <property type="match status" value="1"/>
</dbReference>
<reference evidence="8 9" key="1">
    <citation type="journal article" date="2016" name="Mol. Biol. Evol.">
        <title>Comparative Genomics of Early-Diverging Mushroom-Forming Fungi Provides Insights into the Origins of Lignocellulose Decay Capabilities.</title>
        <authorList>
            <person name="Nagy L.G."/>
            <person name="Riley R."/>
            <person name="Tritt A."/>
            <person name="Adam C."/>
            <person name="Daum C."/>
            <person name="Floudas D."/>
            <person name="Sun H."/>
            <person name="Yadav J.S."/>
            <person name="Pangilinan J."/>
            <person name="Larsson K.H."/>
            <person name="Matsuura K."/>
            <person name="Barry K."/>
            <person name="Labutti K."/>
            <person name="Kuo R."/>
            <person name="Ohm R.A."/>
            <person name="Bhattacharya S.S."/>
            <person name="Shirouzu T."/>
            <person name="Yoshinaga Y."/>
            <person name="Martin F.M."/>
            <person name="Grigoriev I.V."/>
            <person name="Hibbett D.S."/>
        </authorList>
    </citation>
    <scope>NUCLEOTIDE SEQUENCE [LARGE SCALE GENOMIC DNA]</scope>
    <source>
        <strain evidence="8 9">HHB12733</strain>
    </source>
</reference>
<dbReference type="GO" id="GO:0007064">
    <property type="term" value="P:mitotic sister chromatid cohesion"/>
    <property type="evidence" value="ECO:0007669"/>
    <property type="project" value="InterPro"/>
</dbReference>
<dbReference type="Pfam" id="PF09696">
    <property type="entry name" value="Ctf8"/>
    <property type="match status" value="1"/>
</dbReference>
<evidence type="ECO:0000256" key="4">
    <source>
        <dbReference type="ARBA" id="ARBA00023242"/>
    </source>
</evidence>
<feature type="region of interest" description="Disordered" evidence="7">
    <location>
        <begin position="28"/>
        <end position="76"/>
    </location>
</feature>
<dbReference type="InParanoid" id="A0A165G7J7"/>
<organism evidence="8 9">
    <name type="scientific">Calocera cornea HHB12733</name>
    <dbReference type="NCBI Taxonomy" id="1353952"/>
    <lineage>
        <taxon>Eukaryota</taxon>
        <taxon>Fungi</taxon>
        <taxon>Dikarya</taxon>
        <taxon>Basidiomycota</taxon>
        <taxon>Agaricomycotina</taxon>
        <taxon>Dacrymycetes</taxon>
        <taxon>Dacrymycetales</taxon>
        <taxon>Dacrymycetaceae</taxon>
        <taxon>Calocera</taxon>
    </lineage>
</organism>
<evidence type="ECO:0000256" key="2">
    <source>
        <dbReference type="ARBA" id="ARBA00022705"/>
    </source>
</evidence>
<evidence type="ECO:0000313" key="9">
    <source>
        <dbReference type="Proteomes" id="UP000076842"/>
    </source>
</evidence>